<dbReference type="HAMAP" id="MF_01924">
    <property type="entry name" value="A_A_dipeptidase"/>
    <property type="match status" value="1"/>
</dbReference>
<evidence type="ECO:0000256" key="7">
    <source>
        <dbReference type="ARBA" id="ARBA00023049"/>
    </source>
</evidence>
<evidence type="ECO:0000256" key="6">
    <source>
        <dbReference type="ARBA" id="ARBA00022997"/>
    </source>
</evidence>
<organism evidence="11 12">
    <name type="scientific">Psychrobacter urativorans</name>
    <dbReference type="NCBI Taxonomy" id="45610"/>
    <lineage>
        <taxon>Bacteria</taxon>
        <taxon>Pseudomonadati</taxon>
        <taxon>Pseudomonadota</taxon>
        <taxon>Gammaproteobacteria</taxon>
        <taxon>Moraxellales</taxon>
        <taxon>Moraxellaceae</taxon>
        <taxon>Psychrobacter</taxon>
    </lineage>
</organism>
<dbReference type="EC" id="3.4.13.22" evidence="9 10"/>
<dbReference type="GO" id="GO:0160237">
    <property type="term" value="F:D-Ala-D-Ala dipeptidase activity"/>
    <property type="evidence" value="ECO:0007669"/>
    <property type="project" value="UniProtKB-EC"/>
</dbReference>
<comment type="function">
    <text evidence="9 10">Catalyzes hydrolysis of the D-alanyl-D-alanine dipeptide.</text>
</comment>
<evidence type="ECO:0000313" key="12">
    <source>
        <dbReference type="Proteomes" id="UP000059847"/>
    </source>
</evidence>
<dbReference type="RefSeq" id="WP_062535339.1">
    <property type="nucleotide sequence ID" value="NZ_CP012678.1"/>
</dbReference>
<feature type="binding site" evidence="9">
    <location>
        <position position="133"/>
    </location>
    <ligand>
        <name>Zn(2+)</name>
        <dbReference type="ChEBI" id="CHEBI:29105"/>
        <note>catalytic</note>
    </ligand>
</feature>
<dbReference type="EMBL" id="CP012678">
    <property type="protein sequence ID" value="ALF60196.1"/>
    <property type="molecule type" value="Genomic_DNA"/>
</dbReference>
<dbReference type="AlphaFoldDB" id="A0A0M4T8J3"/>
<evidence type="ECO:0000256" key="9">
    <source>
        <dbReference type="HAMAP-Rule" id="MF_01924"/>
    </source>
</evidence>
<evidence type="ECO:0000256" key="2">
    <source>
        <dbReference type="ARBA" id="ARBA00022670"/>
    </source>
</evidence>
<comment type="similarity">
    <text evidence="9 10">Belongs to the peptidase M15D family.</text>
</comment>
<dbReference type="PANTHER" id="PTHR43126">
    <property type="entry name" value="D-ALANYL-D-ALANINE DIPEPTIDASE"/>
    <property type="match status" value="1"/>
</dbReference>
<gene>
    <name evidence="9" type="primary">ddpX</name>
    <name evidence="11" type="ORF">AOC03_09230</name>
</gene>
<keyword evidence="6 9" id="KW-0224">Dipeptidase</keyword>
<keyword evidence="2 9" id="KW-0645">Protease</keyword>
<dbReference type="Pfam" id="PF01427">
    <property type="entry name" value="Peptidase_M15"/>
    <property type="match status" value="1"/>
</dbReference>
<dbReference type="GO" id="GO:0008237">
    <property type="term" value="F:metallopeptidase activity"/>
    <property type="evidence" value="ECO:0007669"/>
    <property type="project" value="UniProtKB-KW"/>
</dbReference>
<keyword evidence="4 9" id="KW-0378">Hydrolase</keyword>
<keyword evidence="5 9" id="KW-0862">Zinc</keyword>
<evidence type="ECO:0000313" key="11">
    <source>
        <dbReference type="EMBL" id="ALF60196.1"/>
    </source>
</evidence>
<keyword evidence="7 9" id="KW-0482">Metalloprotease</keyword>
<accession>A0A0M4T8J3</accession>
<evidence type="ECO:0000256" key="4">
    <source>
        <dbReference type="ARBA" id="ARBA00022801"/>
    </source>
</evidence>
<comment type="cofactor">
    <cofactor evidence="9">
        <name>Zn(2+)</name>
        <dbReference type="ChEBI" id="CHEBI:29105"/>
    </cofactor>
    <text evidence="9">Binds 1 zinc ion per subunit.</text>
</comment>
<dbReference type="PANTHER" id="PTHR43126:SF2">
    <property type="entry name" value="D-ALANYL-D-ALANINE DIPEPTIDASE"/>
    <property type="match status" value="1"/>
</dbReference>
<protein>
    <recommendedName>
        <fullName evidence="9 10">D-alanyl-D-alanine dipeptidase</fullName>
        <shortName evidence="9 10">D-Ala-D-Ala dipeptidase</shortName>
        <ecNumber evidence="9 10">3.4.13.22</ecNumber>
    </recommendedName>
</protein>
<evidence type="ECO:0000256" key="1">
    <source>
        <dbReference type="ARBA" id="ARBA00001362"/>
    </source>
</evidence>
<evidence type="ECO:0000256" key="3">
    <source>
        <dbReference type="ARBA" id="ARBA00022723"/>
    </source>
</evidence>
<dbReference type="InterPro" id="IPR000755">
    <property type="entry name" value="A_A_dipeptidase"/>
</dbReference>
<proteinExistence type="inferred from homology"/>
<dbReference type="GO" id="GO:0071555">
    <property type="term" value="P:cell wall organization"/>
    <property type="evidence" value="ECO:0007669"/>
    <property type="project" value="UniProtKB-KW"/>
</dbReference>
<dbReference type="Proteomes" id="UP000059847">
    <property type="component" value="Chromosome"/>
</dbReference>
<dbReference type="PIRSF" id="PIRSF026671">
    <property type="entry name" value="AA_dipeptidase"/>
    <property type="match status" value="1"/>
</dbReference>
<feature type="binding site" evidence="9">
    <location>
        <position position="140"/>
    </location>
    <ligand>
        <name>Zn(2+)</name>
        <dbReference type="ChEBI" id="CHEBI:29105"/>
        <note>catalytic</note>
    </ligand>
</feature>
<keyword evidence="8 10" id="KW-0961">Cell wall biogenesis/degradation</keyword>
<dbReference type="KEGG" id="pur:AOC03_09230"/>
<dbReference type="SUPFAM" id="SSF55166">
    <property type="entry name" value="Hedgehog/DD-peptidase"/>
    <property type="match status" value="1"/>
</dbReference>
<dbReference type="GO" id="GO:0006508">
    <property type="term" value="P:proteolysis"/>
    <property type="evidence" value="ECO:0007669"/>
    <property type="project" value="UniProtKB-KW"/>
</dbReference>
<feature type="active site" description="Proton donor/acceptor" evidence="9">
    <location>
        <position position="200"/>
    </location>
</feature>
<dbReference type="CDD" id="cd14843">
    <property type="entry name" value="D-Ala-D-Ala_dipeptidase_like"/>
    <property type="match status" value="1"/>
</dbReference>
<comment type="catalytic activity">
    <reaction evidence="1 9 10">
        <text>D-alanyl-D-alanine + H2O = 2 D-alanine</text>
        <dbReference type="Rhea" id="RHEA:20661"/>
        <dbReference type="ChEBI" id="CHEBI:15377"/>
        <dbReference type="ChEBI" id="CHEBI:57416"/>
        <dbReference type="ChEBI" id="CHEBI:57822"/>
        <dbReference type="EC" id="3.4.13.22"/>
    </reaction>
</comment>
<dbReference type="InterPro" id="IPR009045">
    <property type="entry name" value="Zn_M74/Hedgehog-like"/>
</dbReference>
<evidence type="ECO:0000256" key="10">
    <source>
        <dbReference type="PIRNR" id="PIRNR026671"/>
    </source>
</evidence>
<evidence type="ECO:0000256" key="8">
    <source>
        <dbReference type="ARBA" id="ARBA00023316"/>
    </source>
</evidence>
<keyword evidence="12" id="KW-1185">Reference proteome</keyword>
<dbReference type="STRING" id="45610.AOC03_09230"/>
<keyword evidence="3 9" id="KW-0479">Metal-binding</keyword>
<feature type="site" description="Transition state stabilizer" evidence="9">
    <location>
        <position position="86"/>
    </location>
</feature>
<sequence length="246" mass="28191">MLLAPIPTQAPHNWQDIEKIPIIESNEPLQTIPNIENLKQFPIYFDHNVAHAINICVARQSVVQKLQQAADLLPEHLGIVVLDAWRSRAVQQAVQDEVGDIIKIKYPNLSLIEQQQLLSQFVAPVRSDFISPHLTGGSVDITLFERATGQWLDMGADFDEPTERSYTYFYEAQPEHPACDNRRLLYTVMTQVGFSNLPTEWWHFDYGNPLWAHHNQQNHAIYGAAHWEEESDIGNSIQAFTEPHFN</sequence>
<dbReference type="GO" id="GO:0008270">
    <property type="term" value="F:zinc ion binding"/>
    <property type="evidence" value="ECO:0007669"/>
    <property type="project" value="UniProtKB-UniRule"/>
</dbReference>
<reference evidence="11 12" key="1">
    <citation type="submission" date="2015-09" db="EMBL/GenBank/DDBJ databases">
        <title>Complete genome of Psychrobacter urativorans R10.10B.</title>
        <authorList>
            <person name="See-Too W.S."/>
            <person name="Chan K.G."/>
        </authorList>
    </citation>
    <scope>NUCLEOTIDE SEQUENCE [LARGE SCALE GENOMIC DNA]</scope>
    <source>
        <strain evidence="11 12">R10.10B</strain>
    </source>
</reference>
<dbReference type="Gene3D" id="3.30.1380.10">
    <property type="match status" value="1"/>
</dbReference>
<feature type="binding site" evidence="9">
    <location>
        <position position="203"/>
    </location>
    <ligand>
        <name>Zn(2+)</name>
        <dbReference type="ChEBI" id="CHEBI:29105"/>
        <note>catalytic</note>
    </ligand>
</feature>
<name>A0A0M4T8J3_9GAMM</name>
<evidence type="ECO:0000256" key="5">
    <source>
        <dbReference type="ARBA" id="ARBA00022833"/>
    </source>
</evidence>